<dbReference type="Proteomes" id="UP000326396">
    <property type="component" value="Linkage Group LG3"/>
</dbReference>
<keyword evidence="3" id="KW-1185">Reference proteome</keyword>
<protein>
    <recommendedName>
        <fullName evidence="4">DUF4219 domain-containing protein</fullName>
    </recommendedName>
</protein>
<dbReference type="OrthoDB" id="1626798at2759"/>
<feature type="region of interest" description="Disordered" evidence="1">
    <location>
        <begin position="256"/>
        <end position="297"/>
    </location>
</feature>
<comment type="caution">
    <text evidence="2">The sequence shown here is derived from an EMBL/GenBank/DDBJ whole genome shotgun (WGS) entry which is preliminary data.</text>
</comment>
<dbReference type="PANTHER" id="PTHR47481">
    <property type="match status" value="1"/>
</dbReference>
<accession>A0A5N6N4J3</accession>
<dbReference type="PANTHER" id="PTHR47481:SF36">
    <property type="entry name" value="CCHC-TYPE DOMAIN-CONTAINING PROTEIN"/>
    <property type="match status" value="1"/>
</dbReference>
<reference evidence="2 3" key="1">
    <citation type="submission" date="2019-05" db="EMBL/GenBank/DDBJ databases">
        <title>Mikania micrantha, genome provides insights into the molecular mechanism of rapid growth.</title>
        <authorList>
            <person name="Liu B."/>
        </authorList>
    </citation>
    <scope>NUCLEOTIDE SEQUENCE [LARGE SCALE GENOMIC DNA]</scope>
    <source>
        <strain evidence="2">NLD-2019</strain>
        <tissue evidence="2">Leaf</tissue>
    </source>
</reference>
<gene>
    <name evidence="2" type="ORF">E3N88_25367</name>
</gene>
<evidence type="ECO:0000313" key="3">
    <source>
        <dbReference type="Proteomes" id="UP000326396"/>
    </source>
</evidence>
<proteinExistence type="predicted"/>
<dbReference type="AlphaFoldDB" id="A0A5N6N4J3"/>
<dbReference type="EMBL" id="SZYD01000013">
    <property type="protein sequence ID" value="KAD4385199.1"/>
    <property type="molecule type" value="Genomic_DNA"/>
</dbReference>
<evidence type="ECO:0000256" key="1">
    <source>
        <dbReference type="SAM" id="MobiDB-lite"/>
    </source>
</evidence>
<dbReference type="Pfam" id="PF14223">
    <property type="entry name" value="Retrotran_gag_2"/>
    <property type="match status" value="1"/>
</dbReference>
<evidence type="ECO:0000313" key="2">
    <source>
        <dbReference type="EMBL" id="KAD4385199.1"/>
    </source>
</evidence>
<sequence>MPDLQLIDGVKKLNHQNYKTWTTYLSSYLQGQDLWEIVQGHETLQPERETQDGALRKWRIKAGKAMFVLKTTVEEELLDHIKDAASPKEAWDTLLEVLSKKNDARLQLLENELFSITQKDLTISQYFHKVKTLCREIADLDQQSVIGDARMKRIIIHGLRAEYRSFVAAVQGWPSQPSLGEFENLLASQEALAKQMGNVTISSTTKAEDEVLYAAARSKGKWNASHNKSNYKQKSLNWFGDKNKCYDQSERKTADIDREVILGDTDDDLHDESDTPDQNSGIQAGADIGLGNQDDSA</sequence>
<feature type="compositionally biased region" description="Acidic residues" evidence="1">
    <location>
        <begin position="264"/>
        <end position="275"/>
    </location>
</feature>
<name>A0A5N6N4J3_9ASTR</name>
<evidence type="ECO:0008006" key="4">
    <source>
        <dbReference type="Google" id="ProtNLM"/>
    </source>
</evidence>
<organism evidence="2 3">
    <name type="scientific">Mikania micrantha</name>
    <name type="common">bitter vine</name>
    <dbReference type="NCBI Taxonomy" id="192012"/>
    <lineage>
        <taxon>Eukaryota</taxon>
        <taxon>Viridiplantae</taxon>
        <taxon>Streptophyta</taxon>
        <taxon>Embryophyta</taxon>
        <taxon>Tracheophyta</taxon>
        <taxon>Spermatophyta</taxon>
        <taxon>Magnoliopsida</taxon>
        <taxon>eudicotyledons</taxon>
        <taxon>Gunneridae</taxon>
        <taxon>Pentapetalae</taxon>
        <taxon>asterids</taxon>
        <taxon>campanulids</taxon>
        <taxon>Asterales</taxon>
        <taxon>Asteraceae</taxon>
        <taxon>Asteroideae</taxon>
        <taxon>Heliantheae alliance</taxon>
        <taxon>Eupatorieae</taxon>
        <taxon>Mikania</taxon>
    </lineage>
</organism>